<name>A0ABV4D5E0_9LACT</name>
<comment type="caution">
    <text evidence="3">The sequence shown here is derived from an EMBL/GenBank/DDBJ whole genome shotgun (WGS) entry which is preliminary data.</text>
</comment>
<dbReference type="Gene3D" id="3.30.420.40">
    <property type="match status" value="1"/>
</dbReference>
<gene>
    <name evidence="3" type="ORF">AALA52_05145</name>
</gene>
<evidence type="ECO:0000313" key="3">
    <source>
        <dbReference type="EMBL" id="MEY8443628.1"/>
    </source>
</evidence>
<evidence type="ECO:0000313" key="4">
    <source>
        <dbReference type="Proteomes" id="UP001565283"/>
    </source>
</evidence>
<dbReference type="InterPro" id="IPR045079">
    <property type="entry name" value="Oxoprolinase-like"/>
</dbReference>
<organism evidence="3 4">
    <name type="scientific">Lactococcus ileimucosae</name>
    <dbReference type="NCBI Taxonomy" id="2941329"/>
    <lineage>
        <taxon>Bacteria</taxon>
        <taxon>Bacillati</taxon>
        <taxon>Bacillota</taxon>
        <taxon>Bacilli</taxon>
        <taxon>Lactobacillales</taxon>
        <taxon>Streptococcaceae</taxon>
        <taxon>Lactococcus</taxon>
    </lineage>
</organism>
<dbReference type="SUPFAM" id="SSF53067">
    <property type="entry name" value="Actin-like ATPase domain"/>
    <property type="match status" value="1"/>
</dbReference>
<dbReference type="Pfam" id="PF01968">
    <property type="entry name" value="Hydantoinase_A"/>
    <property type="match status" value="1"/>
</dbReference>
<dbReference type="PANTHER" id="PTHR11365">
    <property type="entry name" value="5-OXOPROLINASE RELATED"/>
    <property type="match status" value="1"/>
</dbReference>
<dbReference type="EMBL" id="JBCLSH010000013">
    <property type="protein sequence ID" value="MEY8443628.1"/>
    <property type="molecule type" value="Genomic_DNA"/>
</dbReference>
<dbReference type="InterPro" id="IPR008040">
    <property type="entry name" value="Hydant_A_N"/>
</dbReference>
<proteinExistence type="predicted"/>
<protein>
    <submittedName>
        <fullName evidence="3">Hydantoinase/oxoprolinase family protein</fullName>
    </submittedName>
</protein>
<dbReference type="Proteomes" id="UP001565283">
    <property type="component" value="Unassembled WGS sequence"/>
</dbReference>
<dbReference type="PANTHER" id="PTHR11365:SF23">
    <property type="entry name" value="HYPOTHETICAL 5-OXOPROLINASE (EUROFUNG)-RELATED"/>
    <property type="match status" value="1"/>
</dbReference>
<feature type="domain" description="Hydantoinase A/oxoprolinase" evidence="1">
    <location>
        <begin position="192"/>
        <end position="500"/>
    </location>
</feature>
<evidence type="ECO:0000259" key="2">
    <source>
        <dbReference type="Pfam" id="PF05378"/>
    </source>
</evidence>
<dbReference type="InterPro" id="IPR002821">
    <property type="entry name" value="Hydantoinase_A"/>
</dbReference>
<dbReference type="Pfam" id="PF05378">
    <property type="entry name" value="Hydant_A_N"/>
    <property type="match status" value="1"/>
</dbReference>
<dbReference type="InterPro" id="IPR043129">
    <property type="entry name" value="ATPase_NBD"/>
</dbReference>
<reference evidence="3 4" key="1">
    <citation type="submission" date="2024-03" db="EMBL/GenBank/DDBJ databases">
        <title>Mouse gut bacterial collection (mGBC) of GemPharmatech.</title>
        <authorList>
            <person name="He Y."/>
            <person name="Dong L."/>
            <person name="Wu D."/>
            <person name="Gao X."/>
            <person name="Lin Z."/>
        </authorList>
    </citation>
    <scope>NUCLEOTIDE SEQUENCE [LARGE SCALE GENOMIC DNA]</scope>
    <source>
        <strain evidence="3 4">61-15</strain>
    </source>
</reference>
<keyword evidence="4" id="KW-1185">Reference proteome</keyword>
<sequence>MGKKVRIGIDVGGTFTDAVAIDNDSYEVIAKVKIPTTHSEGVAKGIVNIIDKILTENNIAPSDVTFIAHGTTQATNALLEGDVAKVGIIGMGTGMDARSARKETAVGDIELAPNKFLSSEHTFIDSSKLDDLAIETSIKEFMGKDAQVIVASEAYSVDDPENEELVIKQAQEKGLYATGGHEISQLYGLKMRTRTAVVNASLIPKMMQTANMTEDAVLKTNIQSNLMIMRCDGGVMSINEVRQRPILTMLSGLAAGVAGALMYEKVSDGIFFEVGGTSVDISVIKNGKVMIKYAQVGGHKTYLRSLDVRTLAVAGGSMIRAKDGKIIDVGPRSAHIAGLDYENFTEKENLLNPEIAFVSPREGDPSEYVIIKGESGKQYSYTLAGAANLLGYVPDGDYAQGNTEANKYAWEALGNYLKMTAEDAAREVIRLAIDKLEPVIDDLIAEYELDKNFITLVGGGGSGAIVVPALAERYAMKWKLAQNAPYISTIGVALAMVREQIERSIVNPTEKDIKKIRAEVIEKIVQSGANEETVDVNIEIDTQRNIVRAVATGATELRQKNLGAEEVTEEELKKLTAEALSVDASTVERKAQIGRWNLMNSLVIKKKLFFKSKQNNICVIDREGVVRFKQSNAYSFVFKKNQADSDFLQFVDEHTIYSDANATIPKVYIFYKEKMLDLTGMQTIEQLTSILDVETENLNDTEELIAVAYK</sequence>
<feature type="domain" description="Hydantoinase/oxoprolinase N-terminal" evidence="2">
    <location>
        <begin position="6"/>
        <end position="173"/>
    </location>
</feature>
<evidence type="ECO:0000259" key="1">
    <source>
        <dbReference type="Pfam" id="PF01968"/>
    </source>
</evidence>
<dbReference type="RefSeq" id="WP_369948259.1">
    <property type="nucleotide sequence ID" value="NZ_JBCLSH010000013.1"/>
</dbReference>
<accession>A0ABV4D5E0</accession>